<evidence type="ECO:0000313" key="2">
    <source>
        <dbReference type="Proteomes" id="UP000320176"/>
    </source>
</evidence>
<gene>
    <name evidence="1" type="ORF">Pla52n_67480</name>
</gene>
<dbReference type="EMBL" id="SJPN01000020">
    <property type="protein sequence ID" value="TWT89620.1"/>
    <property type="molecule type" value="Genomic_DNA"/>
</dbReference>
<accession>A0A5C5ZQS4</accession>
<proteinExistence type="predicted"/>
<protein>
    <submittedName>
        <fullName evidence="1">Uncharacterized protein</fullName>
    </submittedName>
</protein>
<organism evidence="1 2">
    <name type="scientific">Stieleria varia</name>
    <dbReference type="NCBI Taxonomy" id="2528005"/>
    <lineage>
        <taxon>Bacteria</taxon>
        <taxon>Pseudomonadati</taxon>
        <taxon>Planctomycetota</taxon>
        <taxon>Planctomycetia</taxon>
        <taxon>Pirellulales</taxon>
        <taxon>Pirellulaceae</taxon>
        <taxon>Stieleria</taxon>
    </lineage>
</organism>
<dbReference type="OrthoDB" id="9794572at2"/>
<keyword evidence="2" id="KW-1185">Reference proteome</keyword>
<dbReference type="Proteomes" id="UP000320176">
    <property type="component" value="Unassembled WGS sequence"/>
</dbReference>
<dbReference type="RefSeq" id="WP_146523628.1">
    <property type="nucleotide sequence ID" value="NZ_SJPN01000020.1"/>
</dbReference>
<name>A0A5C5ZQS4_9BACT</name>
<sequence>MSEFESTIIETYPQIPRSDVKLLWHCDFWDGPISGMLLYRTDMCWYAMIVENENDNGSWYRRFAVIRLTAEQLADEQYWHDLFRQYVGTHTDYGDDERRTLGAVLPKTGWYHFYDKYNERPKRDYSTAPILGWFET</sequence>
<comment type="caution">
    <text evidence="1">The sequence shown here is derived from an EMBL/GenBank/DDBJ whole genome shotgun (WGS) entry which is preliminary data.</text>
</comment>
<reference evidence="1 2" key="1">
    <citation type="submission" date="2019-02" db="EMBL/GenBank/DDBJ databases">
        <title>Deep-cultivation of Planctomycetes and their phenomic and genomic characterization uncovers novel biology.</title>
        <authorList>
            <person name="Wiegand S."/>
            <person name="Jogler M."/>
            <person name="Boedeker C."/>
            <person name="Pinto D."/>
            <person name="Vollmers J."/>
            <person name="Rivas-Marin E."/>
            <person name="Kohn T."/>
            <person name="Peeters S.H."/>
            <person name="Heuer A."/>
            <person name="Rast P."/>
            <person name="Oberbeckmann S."/>
            <person name="Bunk B."/>
            <person name="Jeske O."/>
            <person name="Meyerdierks A."/>
            <person name="Storesund J.E."/>
            <person name="Kallscheuer N."/>
            <person name="Luecker S."/>
            <person name="Lage O.M."/>
            <person name="Pohl T."/>
            <person name="Merkel B.J."/>
            <person name="Hornburger P."/>
            <person name="Mueller R.-W."/>
            <person name="Bruemmer F."/>
            <person name="Labrenz M."/>
            <person name="Spormann A.M."/>
            <person name="Op Den Camp H."/>
            <person name="Overmann J."/>
            <person name="Amann R."/>
            <person name="Jetten M.S.M."/>
            <person name="Mascher T."/>
            <person name="Medema M.H."/>
            <person name="Devos D.P."/>
            <person name="Kaster A.-K."/>
            <person name="Ovreas L."/>
            <person name="Rohde M."/>
            <person name="Galperin M.Y."/>
            <person name="Jogler C."/>
        </authorList>
    </citation>
    <scope>NUCLEOTIDE SEQUENCE [LARGE SCALE GENOMIC DNA]</scope>
    <source>
        <strain evidence="1 2">Pla52n</strain>
    </source>
</reference>
<dbReference type="AlphaFoldDB" id="A0A5C5ZQS4"/>
<evidence type="ECO:0000313" key="1">
    <source>
        <dbReference type="EMBL" id="TWT89620.1"/>
    </source>
</evidence>